<dbReference type="EMBL" id="JAAXPC010000001">
    <property type="protein sequence ID" value="NKY00359.1"/>
    <property type="molecule type" value="Genomic_DNA"/>
</dbReference>
<dbReference type="Proteomes" id="UP000563898">
    <property type="component" value="Unassembled WGS sequence"/>
</dbReference>
<feature type="chain" id="PRO_5032511894" description="Glycoside hydrolase family 5 domain-containing protein" evidence="1">
    <location>
        <begin position="23"/>
        <end position="342"/>
    </location>
</feature>
<evidence type="ECO:0008006" key="4">
    <source>
        <dbReference type="Google" id="ProtNLM"/>
    </source>
</evidence>
<dbReference type="InterPro" id="IPR051923">
    <property type="entry name" value="Glycosyl_Hydrolase_39"/>
</dbReference>
<name>A0A846WH45_9ACTN</name>
<dbReference type="PANTHER" id="PTHR12631:SF10">
    <property type="entry name" value="BETA-XYLOSIDASE-LIKE PROTEIN-RELATED"/>
    <property type="match status" value="1"/>
</dbReference>
<dbReference type="PANTHER" id="PTHR12631">
    <property type="entry name" value="ALPHA-L-IDURONIDASE"/>
    <property type="match status" value="1"/>
</dbReference>
<evidence type="ECO:0000313" key="3">
    <source>
        <dbReference type="Proteomes" id="UP000563898"/>
    </source>
</evidence>
<gene>
    <name evidence="2" type="ORF">HGA05_02020</name>
</gene>
<organism evidence="2 3">
    <name type="scientific">Gordonia polyisoprenivorans</name>
    <dbReference type="NCBI Taxonomy" id="84595"/>
    <lineage>
        <taxon>Bacteria</taxon>
        <taxon>Bacillati</taxon>
        <taxon>Actinomycetota</taxon>
        <taxon>Actinomycetes</taxon>
        <taxon>Mycobacteriales</taxon>
        <taxon>Gordoniaceae</taxon>
        <taxon>Gordonia</taxon>
    </lineage>
</organism>
<dbReference type="Gene3D" id="3.20.20.80">
    <property type="entry name" value="Glycosidases"/>
    <property type="match status" value="1"/>
</dbReference>
<proteinExistence type="predicted"/>
<reference evidence="2 3" key="1">
    <citation type="submission" date="2020-04" db="EMBL/GenBank/DDBJ databases">
        <title>MicrobeNet Type strains.</title>
        <authorList>
            <person name="Nicholson A.C."/>
        </authorList>
    </citation>
    <scope>NUCLEOTIDE SEQUENCE [LARGE SCALE GENOMIC DNA]</scope>
    <source>
        <strain evidence="2 3">ATCC BAA-14</strain>
    </source>
</reference>
<dbReference type="InterPro" id="IPR017853">
    <property type="entry name" value="GH"/>
</dbReference>
<dbReference type="SUPFAM" id="SSF51445">
    <property type="entry name" value="(Trans)glycosidases"/>
    <property type="match status" value="1"/>
</dbReference>
<evidence type="ECO:0000313" key="2">
    <source>
        <dbReference type="EMBL" id="NKY00359.1"/>
    </source>
</evidence>
<sequence>MICAMVLAIVAGMVSGAPRAQASVLAPAAGYGFAQGSSPLTQSAATINRELDAVSRTGAGWLRVMVDWSTIERVRGQYDWSVPDRVIGAARRHHLRVLSNVLTTPQWARGSAPLGIYAPPADPAALGRFMKAFIGRYPDVTDHEIWNEPNLPLFWGAQAPDPVRYTALLRAAYVAIKAVQPNSTVVAAGLSPGAGATGFVAAMYAAGAQRFFDALAMHPYVFPGGITATPNGWTEVGGIRAVMMRHGDARKKIWLTEIGAPTLPAGGTAPIGFGVTDMVTQRAQARQITDVLAAAARAGYCGPAFIYSVRDAGTSPANREDHFGALLTIDWKPKYAATVLRR</sequence>
<protein>
    <recommendedName>
        <fullName evidence="4">Glycoside hydrolase family 5 domain-containing protein</fullName>
    </recommendedName>
</protein>
<accession>A0A846WH45</accession>
<dbReference type="GO" id="GO:0004553">
    <property type="term" value="F:hydrolase activity, hydrolyzing O-glycosyl compounds"/>
    <property type="evidence" value="ECO:0007669"/>
    <property type="project" value="TreeGrafter"/>
</dbReference>
<keyword evidence="1" id="KW-0732">Signal</keyword>
<evidence type="ECO:0000256" key="1">
    <source>
        <dbReference type="SAM" id="SignalP"/>
    </source>
</evidence>
<dbReference type="AlphaFoldDB" id="A0A846WH45"/>
<feature type="signal peptide" evidence="1">
    <location>
        <begin position="1"/>
        <end position="22"/>
    </location>
</feature>
<comment type="caution">
    <text evidence="2">The sequence shown here is derived from an EMBL/GenBank/DDBJ whole genome shotgun (WGS) entry which is preliminary data.</text>
</comment>